<dbReference type="Proteomes" id="UP000503483">
    <property type="component" value="Chromosome"/>
</dbReference>
<name>A0A6M8EV51_9BACT</name>
<feature type="chain" id="PRO_5027092543" evidence="1">
    <location>
        <begin position="20"/>
        <end position="327"/>
    </location>
</feature>
<gene>
    <name evidence="2" type="ORF">AACT_1144</name>
</gene>
<evidence type="ECO:0000313" key="2">
    <source>
        <dbReference type="EMBL" id="QKE28327.1"/>
    </source>
</evidence>
<dbReference type="Pfam" id="PF09982">
    <property type="entry name" value="LpxR"/>
    <property type="match status" value="1"/>
</dbReference>
<feature type="signal peptide" evidence="1">
    <location>
        <begin position="1"/>
        <end position="19"/>
    </location>
</feature>
<keyword evidence="3" id="KW-1185">Reference proteome</keyword>
<dbReference type="InterPro" id="IPR037107">
    <property type="entry name" value="Put_OMP_sf"/>
</dbReference>
<dbReference type="KEGG" id="paco:AACT_1144"/>
<sequence>MKLFLKIMPLCLLSLSLNAEVISGFIENDVVNGEDKHYTNGAAFTYLSNKDTNNLDKYDNSFFNLVSKIPTFNNDTKYQTLGMTLSHLTFTPDDIKNTNKIINDLPYAGVVTVDFILYKWEEDFFHQYMVTLGMIGPSSAAENFQKVYHNITGNNESKGWNNQLENDFLYNFSYSYGYKAFKHEFSYGKMDIINNFRVDVGNYNRALMAGSTIRYGNNYPNNFNTIGKVIGANENKLLNLDSKSNKSFGWSVSYGLGYSYTDYFYITNYDKSYGLNKLKDTIVQVISYDTYFDNLVLSFTYKTSKFVSINNKSEYENWGGVSLAYLF</sequence>
<evidence type="ECO:0000313" key="3">
    <source>
        <dbReference type="Proteomes" id="UP000503483"/>
    </source>
</evidence>
<dbReference type="RefSeq" id="WP_172125835.1">
    <property type="nucleotide sequence ID" value="NZ_CP042652.1"/>
</dbReference>
<reference evidence="2 3" key="1">
    <citation type="submission" date="2019-08" db="EMBL/GenBank/DDBJ databases">
        <title>Complete genome sequence of Arcobacter acticola.</title>
        <authorList>
            <person name="Miller W."/>
        </authorList>
    </citation>
    <scope>NUCLEOTIDE SEQUENCE [LARGE SCALE GENOMIC DNA]</scope>
    <source>
        <strain evidence="2 3">KCTC 52212</strain>
    </source>
</reference>
<evidence type="ECO:0000256" key="1">
    <source>
        <dbReference type="SAM" id="SignalP"/>
    </source>
</evidence>
<proteinExistence type="predicted"/>
<dbReference type="AlphaFoldDB" id="A0A6M8EV51"/>
<protein>
    <submittedName>
        <fullName evidence="2">DUF2219 domain-containing protein</fullName>
    </submittedName>
</protein>
<dbReference type="InterPro" id="IPR018707">
    <property type="entry name" value="LpxR"/>
</dbReference>
<accession>A0A6M8EV51</accession>
<keyword evidence="1" id="KW-0732">Signal</keyword>
<dbReference type="Gene3D" id="2.40.128.140">
    <property type="entry name" value="Outer membrane protein"/>
    <property type="match status" value="1"/>
</dbReference>
<dbReference type="EMBL" id="CP042652">
    <property type="protein sequence ID" value="QKE28327.1"/>
    <property type="molecule type" value="Genomic_DNA"/>
</dbReference>
<organism evidence="2 3">
    <name type="scientific">Arcobacter acticola</name>
    <dbReference type="NCBI Taxonomy" id="1849015"/>
    <lineage>
        <taxon>Bacteria</taxon>
        <taxon>Pseudomonadati</taxon>
        <taxon>Campylobacterota</taxon>
        <taxon>Epsilonproteobacteria</taxon>
        <taxon>Campylobacterales</taxon>
        <taxon>Arcobacteraceae</taxon>
        <taxon>Arcobacter</taxon>
    </lineage>
</organism>